<dbReference type="AlphaFoldDB" id="A0A1F2WKW6"/>
<dbReference type="SUPFAM" id="SSF56784">
    <property type="entry name" value="HAD-like"/>
    <property type="match status" value="1"/>
</dbReference>
<dbReference type="GO" id="GO:0005829">
    <property type="term" value="C:cytosol"/>
    <property type="evidence" value="ECO:0007669"/>
    <property type="project" value="TreeGrafter"/>
</dbReference>
<dbReference type="Gene3D" id="3.40.50.1000">
    <property type="entry name" value="HAD superfamily/HAD-like"/>
    <property type="match status" value="1"/>
</dbReference>
<comment type="caution">
    <text evidence="1">The sequence shown here is derived from an EMBL/GenBank/DDBJ whole genome shotgun (WGS) entry which is preliminary data.</text>
</comment>
<dbReference type="InterPro" id="IPR023198">
    <property type="entry name" value="PGP-like_dom2"/>
</dbReference>
<dbReference type="EMBL" id="MELK01000033">
    <property type="protein sequence ID" value="OFW57481.1"/>
    <property type="molecule type" value="Genomic_DNA"/>
</dbReference>
<dbReference type="InterPro" id="IPR050155">
    <property type="entry name" value="HAD-like_hydrolase_sf"/>
</dbReference>
<dbReference type="InterPro" id="IPR023214">
    <property type="entry name" value="HAD_sf"/>
</dbReference>
<dbReference type="InterPro" id="IPR006439">
    <property type="entry name" value="HAD-SF_hydro_IA"/>
</dbReference>
<dbReference type="InterPro" id="IPR036412">
    <property type="entry name" value="HAD-like_sf"/>
</dbReference>
<proteinExistence type="predicted"/>
<dbReference type="Pfam" id="PF13419">
    <property type="entry name" value="HAD_2"/>
    <property type="match status" value="1"/>
</dbReference>
<dbReference type="PRINTS" id="PR00413">
    <property type="entry name" value="HADHALOGNASE"/>
</dbReference>
<dbReference type="NCBIfam" id="TIGR01549">
    <property type="entry name" value="HAD-SF-IA-v1"/>
    <property type="match status" value="1"/>
</dbReference>
<dbReference type="SFLD" id="SFLDG01135">
    <property type="entry name" value="C1.5.6:_HAD__Beta-PGM__Phospha"/>
    <property type="match status" value="1"/>
</dbReference>
<dbReference type="GO" id="GO:0008967">
    <property type="term" value="F:phosphoglycolate phosphatase activity"/>
    <property type="evidence" value="ECO:0007669"/>
    <property type="project" value="TreeGrafter"/>
</dbReference>
<dbReference type="PANTHER" id="PTHR43434">
    <property type="entry name" value="PHOSPHOGLYCOLATE PHOSPHATASE"/>
    <property type="match status" value="1"/>
</dbReference>
<dbReference type="PANTHER" id="PTHR43434:SF1">
    <property type="entry name" value="PHOSPHOGLYCOLATE PHOSPHATASE"/>
    <property type="match status" value="1"/>
</dbReference>
<dbReference type="SFLD" id="SFLDS00003">
    <property type="entry name" value="Haloacid_Dehalogenase"/>
    <property type="match status" value="1"/>
</dbReference>
<reference evidence="1 2" key="1">
    <citation type="journal article" date="2016" name="Nat. Commun.">
        <title>Thousands of microbial genomes shed light on interconnected biogeochemical processes in an aquifer system.</title>
        <authorList>
            <person name="Anantharaman K."/>
            <person name="Brown C.T."/>
            <person name="Hug L.A."/>
            <person name="Sharon I."/>
            <person name="Castelle C.J."/>
            <person name="Probst A.J."/>
            <person name="Thomas B.C."/>
            <person name="Singh A."/>
            <person name="Wilkins M.J."/>
            <person name="Karaoz U."/>
            <person name="Brodie E.L."/>
            <person name="Williams K.H."/>
            <person name="Hubbard S.S."/>
            <person name="Banfield J.F."/>
        </authorList>
    </citation>
    <scope>NUCLEOTIDE SEQUENCE [LARGE SCALE GENOMIC DNA]</scope>
</reference>
<evidence type="ECO:0008006" key="3">
    <source>
        <dbReference type="Google" id="ProtNLM"/>
    </source>
</evidence>
<dbReference type="STRING" id="1797197.A2Y75_00890"/>
<dbReference type="Proteomes" id="UP000177876">
    <property type="component" value="Unassembled WGS sequence"/>
</dbReference>
<accession>A0A1F2WKW6</accession>
<evidence type="ECO:0000313" key="2">
    <source>
        <dbReference type="Proteomes" id="UP000177876"/>
    </source>
</evidence>
<gene>
    <name evidence="1" type="ORF">A2Y75_00890</name>
</gene>
<evidence type="ECO:0000313" key="1">
    <source>
        <dbReference type="EMBL" id="OFW57481.1"/>
    </source>
</evidence>
<dbReference type="Gene3D" id="1.10.150.240">
    <property type="entry name" value="Putative phosphatase, domain 2"/>
    <property type="match status" value="1"/>
</dbReference>
<name>A0A1F2WKW6_9ACTN</name>
<dbReference type="SFLD" id="SFLDG01129">
    <property type="entry name" value="C1.5:_HAD__Beta-PGM__Phosphata"/>
    <property type="match status" value="1"/>
</dbReference>
<protein>
    <recommendedName>
        <fullName evidence="3">Pyrophosphatase PpaX</fullName>
    </recommendedName>
</protein>
<organism evidence="1 2">
    <name type="scientific">Candidatus Solincola sediminis</name>
    <dbReference type="NCBI Taxonomy" id="1797199"/>
    <lineage>
        <taxon>Bacteria</taxon>
        <taxon>Bacillati</taxon>
        <taxon>Actinomycetota</taxon>
        <taxon>Candidatus Geothermincolia</taxon>
        <taxon>Candidatus Geothermincolales</taxon>
        <taxon>Candidatus Geothermincolaceae</taxon>
        <taxon>Candidatus Solincola</taxon>
    </lineage>
</organism>
<dbReference type="GO" id="GO:0006281">
    <property type="term" value="P:DNA repair"/>
    <property type="evidence" value="ECO:0007669"/>
    <property type="project" value="TreeGrafter"/>
</dbReference>
<sequence>MKPANTGLELERVRFILFDLDGTLTDSIGLILKTFRETLGALGVPARSDAELLSQVGRPLHIQMKDIDAERSQELFETYQRLYQEHHDEMPREFNGIKEVVAELKERGYRMAVVTSKRSSGTIRDLEYSGLQPYFDVVISAEDTEKNKPDPEPVLKAMSRLAARSDEATYIGDSPFDIRCAHGAGISAGAVEWSFFPREVLEAEQPGYWIPTPRSLLDFFPGPP</sequence>
<dbReference type="InterPro" id="IPR041492">
    <property type="entry name" value="HAD_2"/>
</dbReference>